<dbReference type="InterPro" id="IPR056506">
    <property type="entry name" value="iHD-CE"/>
</dbReference>
<proteinExistence type="predicted"/>
<gene>
    <name evidence="2" type="ORF">AB0E89_08965</name>
</gene>
<evidence type="ECO:0000313" key="3">
    <source>
        <dbReference type="Proteomes" id="UP001550739"/>
    </source>
</evidence>
<name>A0ABV2ZDT9_9ACTN</name>
<evidence type="ECO:0000313" key="2">
    <source>
        <dbReference type="EMBL" id="MEU3780704.1"/>
    </source>
</evidence>
<dbReference type="CDD" id="cd00090">
    <property type="entry name" value="HTH_ARSR"/>
    <property type="match status" value="1"/>
</dbReference>
<dbReference type="SUPFAM" id="SSF52129">
    <property type="entry name" value="Caspase-like"/>
    <property type="match status" value="1"/>
</dbReference>
<dbReference type="Gene3D" id="3.40.50.1460">
    <property type="match status" value="1"/>
</dbReference>
<protein>
    <submittedName>
        <fullName evidence="2">Caspase family protein</fullName>
    </submittedName>
</protein>
<accession>A0ABV2ZDT9</accession>
<dbReference type="InterPro" id="IPR011600">
    <property type="entry name" value="Pept_C14_caspase"/>
</dbReference>
<dbReference type="Pfam" id="PF24410">
    <property type="entry name" value="wHTH-HSP90_Na-assoc"/>
    <property type="match status" value="1"/>
</dbReference>
<dbReference type="SUPFAM" id="SSF55874">
    <property type="entry name" value="ATPase domain of HSP90 chaperone/DNA topoisomerase II/histidine kinase"/>
    <property type="match status" value="1"/>
</dbReference>
<organism evidence="2 3">
    <name type="scientific">Streptomyces sp. 900129855</name>
    <dbReference type="NCBI Taxonomy" id="3155129"/>
    <lineage>
        <taxon>Bacteria</taxon>
        <taxon>Bacillati</taxon>
        <taxon>Actinomycetota</taxon>
        <taxon>Actinomycetes</taxon>
        <taxon>Kitasatosporales</taxon>
        <taxon>Streptomycetaceae</taxon>
        <taxon>Streptomyces</taxon>
    </lineage>
</organism>
<comment type="caution">
    <text evidence="2">The sequence shown here is derived from an EMBL/GenBank/DDBJ whole genome shotgun (WGS) entry which is preliminary data.</text>
</comment>
<evidence type="ECO:0000259" key="1">
    <source>
        <dbReference type="PROSITE" id="PS50208"/>
    </source>
</evidence>
<dbReference type="PROSITE" id="PS50208">
    <property type="entry name" value="CASPASE_P20"/>
    <property type="match status" value="1"/>
</dbReference>
<dbReference type="PANTHER" id="PTHR22576:SF37">
    <property type="entry name" value="MUCOSA-ASSOCIATED LYMPHOID TISSUE LYMPHOMA TRANSLOCATION PROTEIN 1"/>
    <property type="match status" value="1"/>
</dbReference>
<keyword evidence="3" id="KW-1185">Reference proteome</keyword>
<dbReference type="Gene3D" id="3.30.565.10">
    <property type="entry name" value="Histidine kinase-like ATPase, C-terminal domain"/>
    <property type="match status" value="1"/>
</dbReference>
<dbReference type="PANTHER" id="PTHR22576">
    <property type="entry name" value="MUCOSA ASSOCIATED LYMPHOID TISSUE LYMPHOMA TRANSLOCATION PROTEIN 1/PARACASPASE"/>
    <property type="match status" value="1"/>
</dbReference>
<dbReference type="InterPro" id="IPR052039">
    <property type="entry name" value="Caspase-related_regulators"/>
</dbReference>
<feature type="domain" description="Caspase family p20" evidence="1">
    <location>
        <begin position="29"/>
        <end position="140"/>
    </location>
</feature>
<dbReference type="Proteomes" id="UP001550739">
    <property type="component" value="Unassembled WGS sequence"/>
</dbReference>
<dbReference type="RefSeq" id="WP_361701667.1">
    <property type="nucleotide sequence ID" value="NZ_JBEZVE010000004.1"/>
</dbReference>
<sequence>MEAARRALLIGIGDAPSVTDLESLAEPVEADLRLLSTALKASGYEVETLHDAGRSQIRSTIYEAARECPPGGTLLLYFTGHGLRVNRTDYLVPADAVPPTDGNWREPYLESLLPVNINPLLGDCAAGTVLWFIDACRTDTASDGEAFANRADTGPPNGGFAVMAGCSAGQRSSYTGEGSFFARGLADALGPLTPARTVEDVLAAARARTTEAAWRHRVTQVPWFHYGSHAEEQTKKTEICEGRPLLEAWLDAARTTPLWRRLTPGATVHVDALQDALSGFVESCARTVHLAQRRMPCPDPWADDAFPVRLLCDRLPLLLPEGATLSPVEVVTLVAAPFLHEVAWAERLSQAAELGPDTLGRRTPANAHRRHYEQIVEQYGRVARKLADCQARDRTQDTAALTMWLVHRWIADRFQTDDEVVPAPPAEALAARLGIADGRVQDLAELLRAAASAVGPDEPLDELAGWTPRKVLLPGGHQQLRIRPLAALLRLASTLALDVRALADIVAEHLAVSDPVLPQQTVAIAHELSWHREGSALHLDAPCPHQAVHAALLETVDAADQLAARIGEMADRMPESEAGLLAAVPGRVTDRDLQPQRSGGQPAYEVPLLRFHLAQTEVRDLLMGEQLYGGEPQLALRELYQNAMDACRYRAMRWDYLESTGRRPADWTGRIVFTQGRDERGRYVECRDNGVGMSAEQLKQTFTRAGSRFERSASFRKEQSRWLRHDPALRLYPNSRFGIGVFSYFMLADEMTIVTRQVSPDGIPAEHAFRVEIPSSGSLFRIQQHDGSDDGVAEGGTRVRLYLRDDDSRNRRLSCVTVLRELVRVSEFALEVREGPGHEHVWEPGVLQQALGGGLSDALEAVTGALWWVNGEGAILCDGIVTDQKPFGYVVNLTGPHAGKLSVSRKELQEFDSEWVETLWRQGSAELVEWPVLSLAWVGQLDQESRAAARVLDAEWRGKGVHVQDWDGEPVDFDHVGWFHLDQPIVGDVRLTARQALCVPWRAVVLGLPHDNRRAAGPVDLSGYPVPAAGDAELVKSALNSWCDVVTHAATQRTSVEEVQRRRRALRVVHRDFAPLPRGVEPLTWIPDDSDRALMTALSGGNGTQVWDGDGSRHWGGLILASLQLSAPLGELVERLGRFAPLLPSPVPEVPQAFQDHVCTQDDLQSVFHRSSPTRSQILWSLADEPLLVCDVAEQSGRPVAEVLRRLADLSWLGWTAPTSEAVAPWTRLADDEILDEVIRLFTRRLPAGERELLWAATVDFAEGMDTDLAHAERQLAREADRLGLRYERRYERNTAASRVEPSLDAALSVRRLQDMGCVLEQGLDLESLSIARTASSHEWVTSTAVSDLRNAGIRVPKNTALVTEWGRLPLRDRYILSGKEPSLDEEDHPAADITAGALFYSAERLNETLREVWSTVDRYAKGYGLTTPSLPRALVGLRPTRGMAAALVEHPIDERTGSTGTARWTRLTPRGLAAYARRRASDAAAAYERLLPLRSIGALVPELPAEALATLQGLMPDEHDLVALGNDHRVTGEDDPYCALDLVSIAGRLGEPLPLTVERITPYLPLCPEPRVLPPVPDVLPRWQDLALLTENLDGMLPALHGRVSRSHVRRAAAATGESEEWITERLRLYTTMFDLVVDENEKGIEKDIEGDGDGDE</sequence>
<dbReference type="Pfam" id="PF00656">
    <property type="entry name" value="Peptidase_C14"/>
    <property type="match status" value="1"/>
</dbReference>
<dbReference type="InterPro" id="IPR036890">
    <property type="entry name" value="HATPase_C_sf"/>
</dbReference>
<dbReference type="InterPro" id="IPR001309">
    <property type="entry name" value="Pept_C14_p20"/>
</dbReference>
<dbReference type="InterPro" id="IPR029030">
    <property type="entry name" value="Caspase-like_dom_sf"/>
</dbReference>
<dbReference type="InterPro" id="IPR056507">
    <property type="entry name" value="wHTH-HSP90_Na-assoc"/>
</dbReference>
<reference evidence="2 3" key="1">
    <citation type="submission" date="2024-06" db="EMBL/GenBank/DDBJ databases">
        <title>The Natural Products Discovery Center: Release of the First 8490 Sequenced Strains for Exploring Actinobacteria Biosynthetic Diversity.</title>
        <authorList>
            <person name="Kalkreuter E."/>
            <person name="Kautsar S.A."/>
            <person name="Yang D."/>
            <person name="Bader C.D."/>
            <person name="Teijaro C.N."/>
            <person name="Fluegel L."/>
            <person name="Davis C.M."/>
            <person name="Simpson J.R."/>
            <person name="Lauterbach L."/>
            <person name="Steele A.D."/>
            <person name="Gui C."/>
            <person name="Meng S."/>
            <person name="Li G."/>
            <person name="Viehrig K."/>
            <person name="Ye F."/>
            <person name="Su P."/>
            <person name="Kiefer A.F."/>
            <person name="Nichols A."/>
            <person name="Cepeda A.J."/>
            <person name="Yan W."/>
            <person name="Fan B."/>
            <person name="Jiang Y."/>
            <person name="Adhikari A."/>
            <person name="Zheng C.-J."/>
            <person name="Schuster L."/>
            <person name="Cowan T.M."/>
            <person name="Smanski M.J."/>
            <person name="Chevrette M.G."/>
            <person name="De Carvalho L.P.S."/>
            <person name="Shen B."/>
        </authorList>
    </citation>
    <scope>NUCLEOTIDE SEQUENCE [LARGE SCALE GENOMIC DNA]</scope>
    <source>
        <strain evidence="2 3">NPDC033843</strain>
    </source>
</reference>
<dbReference type="InterPro" id="IPR011991">
    <property type="entry name" value="ArsR-like_HTH"/>
</dbReference>
<dbReference type="Pfam" id="PF24401">
    <property type="entry name" value="iHD-CE"/>
    <property type="match status" value="1"/>
</dbReference>
<dbReference type="PRINTS" id="PR00775">
    <property type="entry name" value="HEATSHOCK90"/>
</dbReference>
<dbReference type="InterPro" id="IPR020575">
    <property type="entry name" value="Hsp90_N"/>
</dbReference>
<dbReference type="EMBL" id="JBEZVE010000004">
    <property type="protein sequence ID" value="MEU3780704.1"/>
    <property type="molecule type" value="Genomic_DNA"/>
</dbReference>